<dbReference type="SUPFAM" id="SSF51556">
    <property type="entry name" value="Metallo-dependent hydrolases"/>
    <property type="match status" value="1"/>
</dbReference>
<gene>
    <name evidence="2" type="ORF">Q4T40_15035</name>
</gene>
<dbReference type="PANTHER" id="PTHR43135:SF3">
    <property type="entry name" value="ALPHA-D-RIBOSE 1-METHYLPHOSPHONATE 5-TRIPHOSPHATE DIPHOSPHATASE"/>
    <property type="match status" value="1"/>
</dbReference>
<dbReference type="SUPFAM" id="SSF51338">
    <property type="entry name" value="Composite domain of metallo-dependent hydrolases"/>
    <property type="match status" value="1"/>
</dbReference>
<dbReference type="CDD" id="cd01299">
    <property type="entry name" value="Met_dep_hydrolase_A"/>
    <property type="match status" value="1"/>
</dbReference>
<dbReference type="InterPro" id="IPR006680">
    <property type="entry name" value="Amidohydro-rel"/>
</dbReference>
<reference evidence="2 3" key="1">
    <citation type="submission" date="2023-07" db="EMBL/GenBank/DDBJ databases">
        <title>The novel representative of Negativicutes class, Anaeroselena agilis gen. nov. sp. nov.</title>
        <authorList>
            <person name="Prokofeva M.I."/>
            <person name="Elcheninov A.G."/>
            <person name="Klyukina A."/>
            <person name="Kublanov I.V."/>
            <person name="Frolov E.N."/>
            <person name="Podosokorskaya O.A."/>
        </authorList>
    </citation>
    <scope>NUCLEOTIDE SEQUENCE [LARGE SCALE GENOMIC DNA]</scope>
    <source>
        <strain evidence="2 3">4137-cl</strain>
    </source>
</reference>
<comment type="caution">
    <text evidence="2">The sequence shown here is derived from an EMBL/GenBank/DDBJ whole genome shotgun (WGS) entry which is preliminary data.</text>
</comment>
<dbReference type="PANTHER" id="PTHR43135">
    <property type="entry name" value="ALPHA-D-RIBOSE 1-METHYLPHOSPHONATE 5-TRIPHOSPHATE DIPHOSPHATASE"/>
    <property type="match status" value="1"/>
</dbReference>
<dbReference type="Pfam" id="PF01979">
    <property type="entry name" value="Amidohydro_1"/>
    <property type="match status" value="1"/>
</dbReference>
<keyword evidence="3" id="KW-1185">Reference proteome</keyword>
<dbReference type="Proteomes" id="UP001254848">
    <property type="component" value="Unassembled WGS sequence"/>
</dbReference>
<organism evidence="2 3">
    <name type="scientific">Anaeroselena agilis</name>
    <dbReference type="NCBI Taxonomy" id="3063788"/>
    <lineage>
        <taxon>Bacteria</taxon>
        <taxon>Bacillati</taxon>
        <taxon>Bacillota</taxon>
        <taxon>Negativicutes</taxon>
        <taxon>Acetonemataceae</taxon>
        <taxon>Anaeroselena</taxon>
    </lineage>
</organism>
<protein>
    <submittedName>
        <fullName evidence="2">Amidohydrolase family protein</fullName>
    </submittedName>
</protein>
<accession>A0ABU3P0K0</accession>
<dbReference type="InterPro" id="IPR011059">
    <property type="entry name" value="Metal-dep_hydrolase_composite"/>
</dbReference>
<dbReference type="InterPro" id="IPR051781">
    <property type="entry name" value="Metallo-dep_Hydrolase"/>
</dbReference>
<evidence type="ECO:0000313" key="3">
    <source>
        <dbReference type="Proteomes" id="UP001254848"/>
    </source>
</evidence>
<dbReference type="InterPro" id="IPR032466">
    <property type="entry name" value="Metal_Hydrolase"/>
</dbReference>
<dbReference type="RefSeq" id="WP_413781043.1">
    <property type="nucleotide sequence ID" value="NZ_JAUOZS010000001.1"/>
</dbReference>
<evidence type="ECO:0000313" key="2">
    <source>
        <dbReference type="EMBL" id="MDT8902562.1"/>
    </source>
</evidence>
<dbReference type="Gene3D" id="2.30.40.10">
    <property type="entry name" value="Urease, subunit C, domain 1"/>
    <property type="match status" value="1"/>
</dbReference>
<sequence length="404" mass="42924">MLIKAGLLLDGSGAPPCYDRFIAVENGKIAAVGGEDDFAVEQVERAVDYSPYTVLPGLIDCHVHLFLEGIADMETRRCRWREGREIMLFRAARNLELTLRKGVTTVRDLGGPYGIATTLKQAVGKKVLPGPRVLTCHRSISVPGGHFHYAGGREASGPEEIAKAVREQTEAGADCVKLMATGLVDFRTGKAGAPELTKEDIESAVAEARRVGSSVSVHANGADGVQRALIAQADTIEHGILMGEKTLDLFDGSSAYWVPTLSPLRQMLACGPANPAQPEVGLERIYSGHCALVRRGIDAGADIIAGTDAGSLGVAHGEVWQELALFTALGMSPPDAVQAATGRAAKAIGVSDVTGTVEPGKNADLLVVRGNPLRNMSFLRNVIQVYKDGESILSAARQNQEKRR</sequence>
<feature type="domain" description="Amidohydrolase-related" evidence="1">
    <location>
        <begin position="53"/>
        <end position="390"/>
    </location>
</feature>
<dbReference type="EMBL" id="JAUOZS010000001">
    <property type="protein sequence ID" value="MDT8902562.1"/>
    <property type="molecule type" value="Genomic_DNA"/>
</dbReference>
<evidence type="ECO:0000259" key="1">
    <source>
        <dbReference type="Pfam" id="PF01979"/>
    </source>
</evidence>
<dbReference type="Gene3D" id="3.20.20.140">
    <property type="entry name" value="Metal-dependent hydrolases"/>
    <property type="match status" value="1"/>
</dbReference>
<name>A0ABU3P0K0_9FIRM</name>
<proteinExistence type="predicted"/>
<dbReference type="InterPro" id="IPR057744">
    <property type="entry name" value="OTAase-like"/>
</dbReference>